<reference evidence="1" key="2">
    <citation type="submission" date="2023-06" db="EMBL/GenBank/DDBJ databases">
        <authorList>
            <consortium name="Lawrence Berkeley National Laboratory"/>
            <person name="Mondo S.J."/>
            <person name="Hensen N."/>
            <person name="Bonometti L."/>
            <person name="Westerberg I."/>
            <person name="Brannstrom I.O."/>
            <person name="Guillou S."/>
            <person name="Cros-Aarteil S."/>
            <person name="Calhoun S."/>
            <person name="Haridas S."/>
            <person name="Kuo A."/>
            <person name="Pangilinan J."/>
            <person name="Riley R."/>
            <person name="Labutti K."/>
            <person name="Andreopoulos B."/>
            <person name="Lipzen A."/>
            <person name="Chen C."/>
            <person name="Yanf M."/>
            <person name="Daum C."/>
            <person name="Ng V."/>
            <person name="Clum A."/>
            <person name="Steindorff A."/>
            <person name="Ohm R."/>
            <person name="Martin F."/>
            <person name="Silar P."/>
            <person name="Natvig D."/>
            <person name="Lalanne C."/>
            <person name="Gautier V."/>
            <person name="Ament-Velasquez S.L."/>
            <person name="Kruys A."/>
            <person name="Hutchinson M.I."/>
            <person name="Powell A.J."/>
            <person name="Barry K."/>
            <person name="Miller A.N."/>
            <person name="Grigoriev I.V."/>
            <person name="Debuchy R."/>
            <person name="Gladieux P."/>
            <person name="Thoren M.H."/>
            <person name="Johannesson H."/>
        </authorList>
    </citation>
    <scope>NUCLEOTIDE SEQUENCE</scope>
    <source>
        <strain evidence="1">CBS 626.80</strain>
    </source>
</reference>
<reference evidence="1" key="1">
    <citation type="journal article" date="2023" name="Mol. Phylogenet. Evol.">
        <title>Genome-scale phylogeny and comparative genomics of the fungal order Sordariales.</title>
        <authorList>
            <person name="Hensen N."/>
            <person name="Bonometti L."/>
            <person name="Westerberg I."/>
            <person name="Brannstrom I.O."/>
            <person name="Guillou S."/>
            <person name="Cros-Aarteil S."/>
            <person name="Calhoun S."/>
            <person name="Haridas S."/>
            <person name="Kuo A."/>
            <person name="Mondo S."/>
            <person name="Pangilinan J."/>
            <person name="Riley R."/>
            <person name="LaButti K."/>
            <person name="Andreopoulos B."/>
            <person name="Lipzen A."/>
            <person name="Chen C."/>
            <person name="Yan M."/>
            <person name="Daum C."/>
            <person name="Ng V."/>
            <person name="Clum A."/>
            <person name="Steindorff A."/>
            <person name="Ohm R.A."/>
            <person name="Martin F."/>
            <person name="Silar P."/>
            <person name="Natvig D.O."/>
            <person name="Lalanne C."/>
            <person name="Gautier V."/>
            <person name="Ament-Velasquez S.L."/>
            <person name="Kruys A."/>
            <person name="Hutchinson M.I."/>
            <person name="Powell A.J."/>
            <person name="Barry K."/>
            <person name="Miller A.N."/>
            <person name="Grigoriev I.V."/>
            <person name="Debuchy R."/>
            <person name="Gladieux P."/>
            <person name="Hiltunen Thoren M."/>
            <person name="Johannesson H."/>
        </authorList>
    </citation>
    <scope>NUCLEOTIDE SEQUENCE</scope>
    <source>
        <strain evidence="1">CBS 626.80</strain>
    </source>
</reference>
<protein>
    <submittedName>
        <fullName evidence="1">Uncharacterized protein</fullName>
    </submittedName>
</protein>
<dbReference type="EMBL" id="MU859434">
    <property type="protein sequence ID" value="KAK3947047.1"/>
    <property type="molecule type" value="Genomic_DNA"/>
</dbReference>
<dbReference type="AlphaFoldDB" id="A0AAN6NJM1"/>
<sequence length="178" mass="20215">MPYDPRPILKLEAATKLVLCRVVGGQRIPAIDRLRRPLMPLFVRPIDVSNVLINTNDIVELNAANFNFAVKTENLKVFVTIRGEIDEALRQMEAEITADTLKPSSEKLQIMDQMYKDICTGNGTKYREQFIDHFLRILKGDAGEVMASIIEGPVDAFRITEEDAKKFYEKADRPMATE</sequence>
<gene>
    <name evidence="1" type="ORF">QBC32DRAFT_319300</name>
</gene>
<organism evidence="1 2">
    <name type="scientific">Pseudoneurospora amorphoporcata</name>
    <dbReference type="NCBI Taxonomy" id="241081"/>
    <lineage>
        <taxon>Eukaryota</taxon>
        <taxon>Fungi</taxon>
        <taxon>Dikarya</taxon>
        <taxon>Ascomycota</taxon>
        <taxon>Pezizomycotina</taxon>
        <taxon>Sordariomycetes</taxon>
        <taxon>Sordariomycetidae</taxon>
        <taxon>Sordariales</taxon>
        <taxon>Sordariaceae</taxon>
        <taxon>Pseudoneurospora</taxon>
    </lineage>
</organism>
<accession>A0AAN6NJM1</accession>
<evidence type="ECO:0000313" key="2">
    <source>
        <dbReference type="Proteomes" id="UP001303222"/>
    </source>
</evidence>
<keyword evidence="2" id="KW-1185">Reference proteome</keyword>
<name>A0AAN6NJM1_9PEZI</name>
<proteinExistence type="predicted"/>
<evidence type="ECO:0000313" key="1">
    <source>
        <dbReference type="EMBL" id="KAK3947047.1"/>
    </source>
</evidence>
<comment type="caution">
    <text evidence="1">The sequence shown here is derived from an EMBL/GenBank/DDBJ whole genome shotgun (WGS) entry which is preliminary data.</text>
</comment>
<dbReference type="Proteomes" id="UP001303222">
    <property type="component" value="Unassembled WGS sequence"/>
</dbReference>